<comment type="caution">
    <text evidence="2">The sequence shown here is derived from an EMBL/GenBank/DDBJ whole genome shotgun (WGS) entry which is preliminary data.</text>
</comment>
<gene>
    <name evidence="2" type="ORF">BCON_0158g00060</name>
</gene>
<dbReference type="InterPro" id="IPR010730">
    <property type="entry name" value="HET"/>
</dbReference>
<evidence type="ECO:0000259" key="1">
    <source>
        <dbReference type="Pfam" id="PF06985"/>
    </source>
</evidence>
<dbReference type="Pfam" id="PF06985">
    <property type="entry name" value="HET"/>
    <property type="match status" value="1"/>
</dbReference>
<evidence type="ECO:0000313" key="3">
    <source>
        <dbReference type="Proteomes" id="UP000297527"/>
    </source>
</evidence>
<name>A0A4Z1HYP6_9HELO</name>
<reference evidence="2 3" key="1">
    <citation type="submission" date="2017-12" db="EMBL/GenBank/DDBJ databases">
        <title>Comparative genomics of Botrytis spp.</title>
        <authorList>
            <person name="Valero-Jimenez C.A."/>
            <person name="Tapia P."/>
            <person name="Veloso J."/>
            <person name="Silva-Moreno E."/>
            <person name="Staats M."/>
            <person name="Valdes J.H."/>
            <person name="Van Kan J.A.L."/>
        </authorList>
    </citation>
    <scope>NUCLEOTIDE SEQUENCE [LARGE SCALE GENOMIC DNA]</scope>
    <source>
        <strain evidence="2 3">MUCL11595</strain>
    </source>
</reference>
<accession>A0A4Z1HYP6</accession>
<feature type="domain" description="Heterokaryon incompatibility" evidence="1">
    <location>
        <begin position="271"/>
        <end position="386"/>
    </location>
</feature>
<evidence type="ECO:0000313" key="2">
    <source>
        <dbReference type="EMBL" id="TGO51580.1"/>
    </source>
</evidence>
<proteinExistence type="predicted"/>
<dbReference type="OrthoDB" id="3540829at2759"/>
<dbReference type="Proteomes" id="UP000297527">
    <property type="component" value="Unassembled WGS sequence"/>
</dbReference>
<dbReference type="PANTHER" id="PTHR33112:SF16">
    <property type="entry name" value="HETEROKARYON INCOMPATIBILITY DOMAIN-CONTAINING PROTEIN"/>
    <property type="match status" value="1"/>
</dbReference>
<dbReference type="EMBL" id="PQXN01000158">
    <property type="protein sequence ID" value="TGO51580.1"/>
    <property type="molecule type" value="Genomic_DNA"/>
</dbReference>
<sequence length="713" mass="81300">MTTDNPQLLIIDRPCTYCQVLELKDAQHGGQMQHDEHEKGTSVLNAIEAMSYVRNGNSEELKIVPKTELKLGYKRKDAFSSLPGLATTALQGCAFCKILREDLISSMLQNENMKEQDSSPKTGTSTMELVITEVTYQFRDFGVSYPTRHKDAPRISLDALYVYFTIHSGVDKAEHSIHYNFYADASDSCARWFSLSRLPALNDRLSIPYLNRMRTLIGLASKETPIINNGYQDFQPTRLLDLNSSCTSDLRLIVTKEDPEVSRSDSSQRRYAALSYCWGSASEAKLQLKTTHDTLNSHLSEIQVDSVPKTISDAIKVCRCLGIRYLWVDTLCIIQGDGEDWSRESFAMSQIYSNSFLALCIIQGNSCSSGFLKPVYSPSMVQINFKSELNKSISGSLYLRMLFPPRETIKTFSETRGKPVGNADDPSIVDFNGATWATRGDWYILVDAYMQRKLSFEQDKFPAISALARSVCDRFPKQRYLAGLWESDLHKGLLWTTTSWLEFEKYYKPHGSTYIAPSWSWACRPYNISWISGITSGNEVKYSPEFTLTPAEVLTEKENPYGRVSKGQLFISGKNYKPPLHEDGQVNIKNIGKYPKFLNIVFNYILWSEKYEYVAHIFLDWDYHSALHDSEGYPRGPIDQLLLLLVSRTTLDYPFMFRSYGLTDQEVMLGILVRLMPGTKNEYEKLGLWYSENRDLGGKKFWENISLQDLILV</sequence>
<dbReference type="AlphaFoldDB" id="A0A4Z1HYP6"/>
<keyword evidence="3" id="KW-1185">Reference proteome</keyword>
<protein>
    <recommendedName>
        <fullName evidence="1">Heterokaryon incompatibility domain-containing protein</fullName>
    </recommendedName>
</protein>
<dbReference type="PANTHER" id="PTHR33112">
    <property type="entry name" value="DOMAIN PROTEIN, PUTATIVE-RELATED"/>
    <property type="match status" value="1"/>
</dbReference>
<organism evidence="2 3">
    <name type="scientific">Botryotinia convoluta</name>
    <dbReference type="NCBI Taxonomy" id="54673"/>
    <lineage>
        <taxon>Eukaryota</taxon>
        <taxon>Fungi</taxon>
        <taxon>Dikarya</taxon>
        <taxon>Ascomycota</taxon>
        <taxon>Pezizomycotina</taxon>
        <taxon>Leotiomycetes</taxon>
        <taxon>Helotiales</taxon>
        <taxon>Sclerotiniaceae</taxon>
        <taxon>Botryotinia</taxon>
    </lineage>
</organism>